<feature type="transmembrane region" description="Helical" evidence="16">
    <location>
        <begin position="228"/>
        <end position="251"/>
    </location>
</feature>
<dbReference type="InterPro" id="IPR010227">
    <property type="entry name" value="NADH_Q_OxRdtase_chainM/4"/>
</dbReference>
<keyword evidence="12 16" id="KW-0830">Ubiquinone</keyword>
<evidence type="ECO:0000256" key="10">
    <source>
        <dbReference type="ARBA" id="ARBA00022989"/>
    </source>
</evidence>
<comment type="catalytic activity">
    <reaction evidence="15 16">
        <text>a ubiquinone + NADH + 5 H(+)(in) = a ubiquinol + NAD(+) + 4 H(+)(out)</text>
        <dbReference type="Rhea" id="RHEA:29091"/>
        <dbReference type="Rhea" id="RHEA-COMP:9565"/>
        <dbReference type="Rhea" id="RHEA-COMP:9566"/>
        <dbReference type="ChEBI" id="CHEBI:15378"/>
        <dbReference type="ChEBI" id="CHEBI:16389"/>
        <dbReference type="ChEBI" id="CHEBI:17976"/>
        <dbReference type="ChEBI" id="CHEBI:57540"/>
        <dbReference type="ChEBI" id="CHEBI:57945"/>
        <dbReference type="EC" id="7.1.1.2"/>
    </reaction>
</comment>
<comment type="function">
    <text evidence="16">Core subunit of the mitochondrial membrane respiratory chain NADH dehydrogenase (Complex I) which catalyzes electron transfer from NADH through the respiratory chain, using ubiquinone as an electron acceptor. Essential for the catalytic activity and assembly of complex I.</text>
</comment>
<evidence type="ECO:0000256" key="14">
    <source>
        <dbReference type="ARBA" id="ARBA00023136"/>
    </source>
</evidence>
<dbReference type="EC" id="7.1.1.2" evidence="3 16"/>
<dbReference type="AlphaFoldDB" id="K0A3Z7"/>
<feature type="transmembrane region" description="Helical" evidence="16">
    <location>
        <begin position="341"/>
        <end position="361"/>
    </location>
</feature>
<keyword evidence="7 16" id="KW-0812">Transmembrane</keyword>
<keyword evidence="10 16" id="KW-1133">Transmembrane helix</keyword>
<feature type="transmembrane region" description="Helical" evidence="16">
    <location>
        <begin position="145"/>
        <end position="167"/>
    </location>
</feature>
<evidence type="ECO:0000256" key="16">
    <source>
        <dbReference type="RuleBase" id="RU003297"/>
    </source>
</evidence>
<evidence type="ECO:0000256" key="9">
    <source>
        <dbReference type="ARBA" id="ARBA00022982"/>
    </source>
</evidence>
<feature type="domain" description="NADH:ubiquinone oxidoreductase chain 4 N-terminal" evidence="18">
    <location>
        <begin position="1"/>
        <end position="108"/>
    </location>
</feature>
<keyword evidence="13 16" id="KW-0496">Mitochondrion</keyword>
<evidence type="ECO:0000256" key="15">
    <source>
        <dbReference type="ARBA" id="ARBA00049551"/>
    </source>
</evidence>
<reference evidence="19" key="1">
    <citation type="submission" date="2012-08" db="EMBL/GenBank/DDBJ databases">
        <authorList>
            <person name="Powell A.F.L.A."/>
            <person name="Barker F.K."/>
            <person name="Lanyon S.M."/>
        </authorList>
    </citation>
    <scope>NUCLEOTIDE SEQUENCE</scope>
</reference>
<keyword evidence="9 16" id="KW-0249">Electron transport</keyword>
<keyword evidence="5 16" id="KW-0813">Transport</keyword>
<dbReference type="CTD" id="4538"/>
<feature type="transmembrane region" description="Helical" evidence="16">
    <location>
        <begin position="257"/>
        <end position="278"/>
    </location>
</feature>
<evidence type="ECO:0000256" key="2">
    <source>
        <dbReference type="ARBA" id="ARBA00009025"/>
    </source>
</evidence>
<evidence type="ECO:0000256" key="5">
    <source>
        <dbReference type="ARBA" id="ARBA00022448"/>
    </source>
</evidence>
<dbReference type="GO" id="GO:0042773">
    <property type="term" value="P:ATP synthesis coupled electron transport"/>
    <property type="evidence" value="ECO:0007669"/>
    <property type="project" value="InterPro"/>
</dbReference>
<feature type="transmembrane region" description="Helical" evidence="16">
    <location>
        <begin position="116"/>
        <end position="133"/>
    </location>
</feature>
<feature type="transmembrane region" description="Helical" evidence="16">
    <location>
        <begin position="93"/>
        <end position="110"/>
    </location>
</feature>
<dbReference type="Pfam" id="PF00361">
    <property type="entry name" value="Proton_antipo_M"/>
    <property type="match status" value="1"/>
</dbReference>
<feature type="transmembrane region" description="Helical" evidence="16">
    <location>
        <begin position="309"/>
        <end position="329"/>
    </location>
</feature>
<dbReference type="InterPro" id="IPR003918">
    <property type="entry name" value="NADH_UbQ_OxRdtase"/>
</dbReference>
<evidence type="ECO:0000256" key="13">
    <source>
        <dbReference type="ARBA" id="ARBA00023128"/>
    </source>
</evidence>
<proteinExistence type="inferred from homology"/>
<dbReference type="PANTHER" id="PTHR43507:SF20">
    <property type="entry name" value="NADH-UBIQUINONE OXIDOREDUCTASE CHAIN 4"/>
    <property type="match status" value="1"/>
</dbReference>
<evidence type="ECO:0000256" key="12">
    <source>
        <dbReference type="ARBA" id="ARBA00023075"/>
    </source>
</evidence>
<feature type="transmembrane region" description="Helical" evidence="16">
    <location>
        <begin position="23"/>
        <end position="41"/>
    </location>
</feature>
<protein>
    <recommendedName>
        <fullName evidence="4 16">NADH-ubiquinone oxidoreductase chain 4</fullName>
        <ecNumber evidence="3 16">7.1.1.2</ecNumber>
    </recommendedName>
</protein>
<keyword evidence="8" id="KW-1278">Translocase</keyword>
<accession>K0A3Z7</accession>
<evidence type="ECO:0000256" key="8">
    <source>
        <dbReference type="ARBA" id="ARBA00022967"/>
    </source>
</evidence>
<feature type="transmembrane region" description="Helical" evidence="16">
    <location>
        <begin position="381"/>
        <end position="412"/>
    </location>
</feature>
<evidence type="ECO:0000259" key="18">
    <source>
        <dbReference type="Pfam" id="PF01059"/>
    </source>
</evidence>
<geneLocation type="mitochondrion" evidence="19"/>
<dbReference type="EMBL" id="JX516058">
    <property type="protein sequence ID" value="AFS65724.1"/>
    <property type="molecule type" value="Genomic_DNA"/>
</dbReference>
<dbReference type="InterPro" id="IPR001750">
    <property type="entry name" value="ND/Mrp_TM"/>
</dbReference>
<evidence type="ECO:0000256" key="3">
    <source>
        <dbReference type="ARBA" id="ARBA00012944"/>
    </source>
</evidence>
<feature type="transmembrane region" description="Helical" evidence="16">
    <location>
        <begin position="193"/>
        <end position="216"/>
    </location>
</feature>
<dbReference type="GeneID" id="13825671"/>
<evidence type="ECO:0000256" key="7">
    <source>
        <dbReference type="ARBA" id="ARBA00022692"/>
    </source>
</evidence>
<name>K0A3Z7_OREBO</name>
<dbReference type="NCBIfam" id="TIGR01972">
    <property type="entry name" value="NDH_I_M"/>
    <property type="match status" value="1"/>
</dbReference>
<keyword evidence="6 16" id="KW-0679">Respiratory chain</keyword>
<organism evidence="19">
    <name type="scientific">Oreopsar bolivianus</name>
    <name type="common">Bolivian blackbird</name>
    <name type="synonym">Agelaioides oreopsar</name>
    <dbReference type="NCBI Taxonomy" id="84841"/>
    <lineage>
        <taxon>Eukaryota</taxon>
        <taxon>Metazoa</taxon>
        <taxon>Chordata</taxon>
        <taxon>Craniata</taxon>
        <taxon>Vertebrata</taxon>
        <taxon>Euteleostomi</taxon>
        <taxon>Archelosauria</taxon>
        <taxon>Archosauria</taxon>
        <taxon>Dinosauria</taxon>
        <taxon>Saurischia</taxon>
        <taxon>Theropoda</taxon>
        <taxon>Coelurosauria</taxon>
        <taxon>Aves</taxon>
        <taxon>Neognathae</taxon>
        <taxon>Neoaves</taxon>
        <taxon>Telluraves</taxon>
        <taxon>Australaves</taxon>
        <taxon>Passeriformes</taxon>
        <taxon>Passeroidea</taxon>
        <taxon>Icteridae</taxon>
        <taxon>Oreopsar</taxon>
    </lineage>
</organism>
<comment type="subcellular location">
    <subcellularLocation>
        <location evidence="1 16">Mitochondrion membrane</location>
        <topology evidence="1 16">Multi-pass membrane protein</topology>
    </subcellularLocation>
</comment>
<evidence type="ECO:0000256" key="1">
    <source>
        <dbReference type="ARBA" id="ARBA00004225"/>
    </source>
</evidence>
<evidence type="ECO:0000256" key="11">
    <source>
        <dbReference type="ARBA" id="ARBA00023027"/>
    </source>
</evidence>
<sequence>MLKIIIPTATLLPLTLLSPCKHLWTNITLYSLLIATISLQWLTPTYYPNKSLTLWTSIDQISSPLLVLSCWLLPLMIMASQNHLEQEPIARKRIFASTLILAQLSILLAFSASELMLFYIAFEATLIPTLILITRWGSQPERLNAGIYLLFYTLASSLPLLIAILHLQNQIGSLYLPMLKLSHPTLNSSWSNLAASLALLLAFMVKAPLYGLHLWLPKAHVEAPIAGSMLLAALLLKLGGYGIMRITILVNPPSNNLHYPFITLALWGAVMTSAICLRQIDLKSLIAYSSVSHMGLVVAATMIQTQWAFSGAMILMISHGLTSSMLFCLANTNYERTHSRILLLTRGLQPLLPLMATWWLLANLTNMALPPTTNLMAELTIVVALFNWSALTIILTGTAILLTASYTLYMLIMTQRGTLPSHITSIQNSSTREHLLMALHMIPMILLIFKPELISGIPA</sequence>
<comment type="similarity">
    <text evidence="2 16">Belongs to the complex I subunit 4 family.</text>
</comment>
<dbReference type="Pfam" id="PF01059">
    <property type="entry name" value="Oxidored_q5_N"/>
    <property type="match status" value="1"/>
</dbReference>
<dbReference type="InterPro" id="IPR000260">
    <property type="entry name" value="NADH4_N"/>
</dbReference>
<feature type="transmembrane region" description="Helical" evidence="16">
    <location>
        <begin position="285"/>
        <end position="303"/>
    </location>
</feature>
<feature type="domain" description="NADH:quinone oxidoreductase/Mrp antiporter transmembrane" evidence="17">
    <location>
        <begin position="112"/>
        <end position="402"/>
    </location>
</feature>
<dbReference type="GO" id="GO:0031966">
    <property type="term" value="C:mitochondrial membrane"/>
    <property type="evidence" value="ECO:0007669"/>
    <property type="project" value="UniProtKB-SubCell"/>
</dbReference>
<feature type="transmembrane region" description="Helical" evidence="16">
    <location>
        <begin position="61"/>
        <end position="81"/>
    </location>
</feature>
<dbReference type="GO" id="GO:0015990">
    <property type="term" value="P:electron transport coupled proton transport"/>
    <property type="evidence" value="ECO:0007669"/>
    <property type="project" value="TreeGrafter"/>
</dbReference>
<evidence type="ECO:0000313" key="19">
    <source>
        <dbReference type="EMBL" id="AFS65724.1"/>
    </source>
</evidence>
<dbReference type="RefSeq" id="YP_006883781.1">
    <property type="nucleotide sequence ID" value="NC_018797.1"/>
</dbReference>
<dbReference type="GO" id="GO:0048039">
    <property type="term" value="F:ubiquinone binding"/>
    <property type="evidence" value="ECO:0007669"/>
    <property type="project" value="TreeGrafter"/>
</dbReference>
<evidence type="ECO:0000256" key="4">
    <source>
        <dbReference type="ARBA" id="ARBA00021006"/>
    </source>
</evidence>
<gene>
    <name evidence="19" type="primary">ND4</name>
</gene>
<evidence type="ECO:0000256" key="6">
    <source>
        <dbReference type="ARBA" id="ARBA00022660"/>
    </source>
</evidence>
<evidence type="ECO:0000259" key="17">
    <source>
        <dbReference type="Pfam" id="PF00361"/>
    </source>
</evidence>
<dbReference type="GO" id="GO:0008137">
    <property type="term" value="F:NADH dehydrogenase (ubiquinone) activity"/>
    <property type="evidence" value="ECO:0007669"/>
    <property type="project" value="UniProtKB-UniRule"/>
</dbReference>
<dbReference type="PRINTS" id="PR01437">
    <property type="entry name" value="NUOXDRDTASE4"/>
</dbReference>
<dbReference type="PANTHER" id="PTHR43507">
    <property type="entry name" value="NADH-UBIQUINONE OXIDOREDUCTASE CHAIN 4"/>
    <property type="match status" value="1"/>
</dbReference>
<keyword evidence="11 16" id="KW-0520">NAD</keyword>
<reference evidence="19" key="2">
    <citation type="journal article" date="2013" name="Mol. Phylogenet. Evol.">
        <title>Empirical evaluation of partitioning schemes for phylogenetic analyses of mitogenomic data: An avian case study.</title>
        <authorList>
            <person name="Powell A.F."/>
            <person name="Keith Barker F."/>
            <person name="Lanyon S.M."/>
        </authorList>
    </citation>
    <scope>NUCLEOTIDE SEQUENCE</scope>
</reference>
<dbReference type="GO" id="GO:0003954">
    <property type="term" value="F:NADH dehydrogenase activity"/>
    <property type="evidence" value="ECO:0007669"/>
    <property type="project" value="TreeGrafter"/>
</dbReference>
<keyword evidence="14 16" id="KW-0472">Membrane</keyword>